<keyword evidence="2" id="KW-1133">Transmembrane helix</keyword>
<keyword evidence="5" id="KW-1185">Reference proteome</keyword>
<dbReference type="SMART" id="SM00894">
    <property type="entry name" value="Excalibur"/>
    <property type="match status" value="1"/>
</dbReference>
<protein>
    <recommendedName>
        <fullName evidence="3">Excalibur calcium-binding domain-containing protein</fullName>
    </recommendedName>
</protein>
<feature type="transmembrane region" description="Helical" evidence="2">
    <location>
        <begin position="31"/>
        <end position="54"/>
    </location>
</feature>
<dbReference type="AlphaFoldDB" id="A0A4U3M532"/>
<feature type="region of interest" description="Disordered" evidence="1">
    <location>
        <begin position="196"/>
        <end position="263"/>
    </location>
</feature>
<evidence type="ECO:0000256" key="2">
    <source>
        <dbReference type="SAM" id="Phobius"/>
    </source>
</evidence>
<keyword evidence="2" id="KW-0472">Membrane</keyword>
<comment type="caution">
    <text evidence="4">The sequence shown here is derived from an EMBL/GenBank/DDBJ whole genome shotgun (WGS) entry which is preliminary data.</text>
</comment>
<dbReference type="Gene3D" id="3.30.1360.200">
    <property type="match status" value="1"/>
</dbReference>
<evidence type="ECO:0000313" key="5">
    <source>
        <dbReference type="Proteomes" id="UP000308705"/>
    </source>
</evidence>
<dbReference type="InterPro" id="IPR008613">
    <property type="entry name" value="Excalibur_Ca-bd_domain"/>
</dbReference>
<sequence length="306" mass="31496">MSGIEAGMQNTPVAEEPGPPQPPQATKGATIALSVALVFVVIMSGVLGTVAVLMTNNQDSPPLTQPVVTKLAVPIHFAPVEASGAAPCPADTEAVLDDVGTTCYQLEPGVTLTSVQKIETFTESDGTYSIRVVLAPDNRAQIEDLTRDTVKRLLAIVVGDKVVSTPRVAQEITQDSLSIVGGFTKDEADAFLARLKGTGAPPAQPPAGQPTSDPAASGQPGVTDPNQQPGGTDPNQQPGGTDPNQQPGGTNQPSANGQGTTSQRYPTCAAAIAAAAGPYTKGIHSEYEWYIDVDNDGVACDRDDVS</sequence>
<feature type="region of interest" description="Disordered" evidence="1">
    <location>
        <begin position="1"/>
        <end position="26"/>
    </location>
</feature>
<dbReference type="Pfam" id="PF05901">
    <property type="entry name" value="Excalibur"/>
    <property type="match status" value="1"/>
</dbReference>
<feature type="compositionally biased region" description="Polar residues" evidence="1">
    <location>
        <begin position="224"/>
        <end position="263"/>
    </location>
</feature>
<dbReference type="RefSeq" id="WP_137250794.1">
    <property type="nucleotide sequence ID" value="NZ_SZQA01000040.1"/>
</dbReference>
<organism evidence="4 5">
    <name type="scientific">Herbidospora galbida</name>
    <dbReference type="NCBI Taxonomy" id="2575442"/>
    <lineage>
        <taxon>Bacteria</taxon>
        <taxon>Bacillati</taxon>
        <taxon>Actinomycetota</taxon>
        <taxon>Actinomycetes</taxon>
        <taxon>Streptosporangiales</taxon>
        <taxon>Streptosporangiaceae</taxon>
        <taxon>Herbidospora</taxon>
    </lineage>
</organism>
<accession>A0A4U3M532</accession>
<evidence type="ECO:0000256" key="1">
    <source>
        <dbReference type="SAM" id="MobiDB-lite"/>
    </source>
</evidence>
<dbReference type="OrthoDB" id="5241375at2"/>
<proteinExistence type="predicted"/>
<evidence type="ECO:0000259" key="3">
    <source>
        <dbReference type="SMART" id="SM00894"/>
    </source>
</evidence>
<gene>
    <name evidence="4" type="ORF">FDA94_31995</name>
</gene>
<reference evidence="4 5" key="1">
    <citation type="submission" date="2019-04" db="EMBL/GenBank/DDBJ databases">
        <title>Herbidospora sp. NEAU-GS14.nov., a novel actinomycete isolated from soil.</title>
        <authorList>
            <person name="Han L."/>
        </authorList>
    </citation>
    <scope>NUCLEOTIDE SEQUENCE [LARGE SCALE GENOMIC DNA]</scope>
    <source>
        <strain evidence="4 5">NEAU-GS14</strain>
    </source>
</reference>
<evidence type="ECO:0000313" key="4">
    <source>
        <dbReference type="EMBL" id="TKK83851.1"/>
    </source>
</evidence>
<name>A0A4U3M532_9ACTN</name>
<dbReference type="Proteomes" id="UP000308705">
    <property type="component" value="Unassembled WGS sequence"/>
</dbReference>
<dbReference type="InterPro" id="IPR054384">
    <property type="entry name" value="SecDF_P1_head"/>
</dbReference>
<feature type="domain" description="Excalibur calcium-binding" evidence="3">
    <location>
        <begin position="264"/>
        <end position="301"/>
    </location>
</feature>
<keyword evidence="2" id="KW-0812">Transmembrane</keyword>
<dbReference type="EMBL" id="SZQA01000040">
    <property type="protein sequence ID" value="TKK83851.1"/>
    <property type="molecule type" value="Genomic_DNA"/>
</dbReference>
<dbReference type="Pfam" id="PF22599">
    <property type="entry name" value="SecDF_P1_head"/>
    <property type="match status" value="1"/>
</dbReference>